<evidence type="ECO:0000313" key="3">
    <source>
        <dbReference type="Proteomes" id="UP001500016"/>
    </source>
</evidence>
<sequence>MTAAPEGAGPNDPYGLGQVMDLSALKRVYAREGPFATVYLEGRSPGEDAEKQTRLRWRALRERLERERAPVAALDAAEEALSRTRPGEEQTSGRTLVTTADGTVAFDAAWDAALGRGDAAHWDPLPVLGPFVREAARAVRVLLVVADQESARLHHLVVAEEHEPAELARGSVEGSAVESPHHVREGGLSHRRIQRRADEAVAQNAKEAAEAVGEHLHRFAPDVLVLAGAVQGRTALRERLPAEAGELLVETGRGGDEPGSWEALCDEVLRIAGEHSARTAEDAAARLSEGLAHERGVSGHTGTLHAVEVGALETLLFEDGAAAKNEGELLRSAARTDASFALVPAGTGVEDGVAGVLRFAPIPM</sequence>
<reference evidence="3" key="1">
    <citation type="journal article" date="2019" name="Int. J. Syst. Evol. Microbiol.">
        <title>The Global Catalogue of Microorganisms (GCM) 10K type strain sequencing project: providing services to taxonomists for standard genome sequencing and annotation.</title>
        <authorList>
            <consortium name="The Broad Institute Genomics Platform"/>
            <consortium name="The Broad Institute Genome Sequencing Center for Infectious Disease"/>
            <person name="Wu L."/>
            <person name="Ma J."/>
        </authorList>
    </citation>
    <scope>NUCLEOTIDE SEQUENCE [LARGE SCALE GENOMIC DNA]</scope>
    <source>
        <strain evidence="3">JCM 15478</strain>
    </source>
</reference>
<dbReference type="EMBL" id="BAAAPE010000009">
    <property type="protein sequence ID" value="GAA2079981.1"/>
    <property type="molecule type" value="Genomic_DNA"/>
</dbReference>
<protein>
    <recommendedName>
        <fullName evidence="4">Peptide chain release factor 1</fullName>
    </recommendedName>
</protein>
<dbReference type="Pfam" id="PF18844">
    <property type="entry name" value="baeRF_family2"/>
    <property type="match status" value="1"/>
</dbReference>
<dbReference type="Proteomes" id="UP001500016">
    <property type="component" value="Unassembled WGS sequence"/>
</dbReference>
<accession>A0ABP5HRL9</accession>
<feature type="compositionally biased region" description="Basic and acidic residues" evidence="1">
    <location>
        <begin position="179"/>
        <end position="188"/>
    </location>
</feature>
<evidence type="ECO:0000256" key="1">
    <source>
        <dbReference type="SAM" id="MobiDB-lite"/>
    </source>
</evidence>
<dbReference type="SUPFAM" id="SSF53137">
    <property type="entry name" value="Translational machinery components"/>
    <property type="match status" value="1"/>
</dbReference>
<organism evidence="2 3">
    <name type="scientific">Streptomyces albiaxialis</name>
    <dbReference type="NCBI Taxonomy" id="329523"/>
    <lineage>
        <taxon>Bacteria</taxon>
        <taxon>Bacillati</taxon>
        <taxon>Actinomycetota</taxon>
        <taxon>Actinomycetes</taxon>
        <taxon>Kitasatosporales</taxon>
        <taxon>Streptomycetaceae</taxon>
        <taxon>Streptomyces</taxon>
    </lineage>
</organism>
<evidence type="ECO:0000313" key="2">
    <source>
        <dbReference type="EMBL" id="GAA2079981.1"/>
    </source>
</evidence>
<keyword evidence="3" id="KW-1185">Reference proteome</keyword>
<proteinExistence type="predicted"/>
<evidence type="ECO:0008006" key="4">
    <source>
        <dbReference type="Google" id="ProtNLM"/>
    </source>
</evidence>
<feature type="region of interest" description="Disordered" evidence="1">
    <location>
        <begin position="170"/>
        <end position="190"/>
    </location>
</feature>
<name>A0ABP5HRL9_9ACTN</name>
<dbReference type="InterPro" id="IPR040701">
    <property type="entry name" value="Bact_RF_family2"/>
</dbReference>
<gene>
    <name evidence="2" type="ORF">GCM10009801_37960</name>
</gene>
<dbReference type="InterPro" id="IPR042226">
    <property type="entry name" value="eFR1_2_sf"/>
</dbReference>
<comment type="caution">
    <text evidence="2">The sequence shown here is derived from an EMBL/GenBank/DDBJ whole genome shotgun (WGS) entry which is preliminary data.</text>
</comment>
<dbReference type="Gene3D" id="3.30.420.60">
    <property type="entry name" value="eRF1 domain 2"/>
    <property type="match status" value="1"/>
</dbReference>